<evidence type="ECO:0000313" key="3">
    <source>
        <dbReference type="Proteomes" id="UP000230088"/>
    </source>
</evidence>
<name>A0A2H0YM80_9BACT</name>
<dbReference type="InterPro" id="IPR013115">
    <property type="entry name" value="HisG_C"/>
</dbReference>
<comment type="caution">
    <text evidence="2">The sequence shown here is derived from an EMBL/GenBank/DDBJ whole genome shotgun (WGS) entry which is preliminary data.</text>
</comment>
<dbReference type="Gene3D" id="3.30.70.120">
    <property type="match status" value="1"/>
</dbReference>
<organism evidence="2 3">
    <name type="scientific">Candidatus Nealsonbacteria bacterium CG08_land_8_20_14_0_20_38_20</name>
    <dbReference type="NCBI Taxonomy" id="1974705"/>
    <lineage>
        <taxon>Bacteria</taxon>
        <taxon>Candidatus Nealsoniibacteriota</taxon>
    </lineage>
</organism>
<dbReference type="GO" id="GO:0005737">
    <property type="term" value="C:cytoplasm"/>
    <property type="evidence" value="ECO:0007669"/>
    <property type="project" value="InterPro"/>
</dbReference>
<protein>
    <recommendedName>
        <fullName evidence="1">Histidine biosynthesis HisG C-terminal domain-containing protein</fullName>
    </recommendedName>
</protein>
<accession>A0A2H0YM80</accession>
<gene>
    <name evidence="2" type="ORF">COT33_01135</name>
</gene>
<proteinExistence type="predicted"/>
<sequence>MRTISNQNQRDFVNIMFHVPKEKLDPVLKSLPKFKLPTVRKIAGENWFNVLTFCGKIDSRRLIPKLKGLGCEALVEFPGIKLIP</sequence>
<dbReference type="NCBIfam" id="TIGR03455">
    <property type="entry name" value="HisG_C-term"/>
    <property type="match status" value="1"/>
</dbReference>
<dbReference type="GO" id="GO:0000287">
    <property type="term" value="F:magnesium ion binding"/>
    <property type="evidence" value="ECO:0007669"/>
    <property type="project" value="InterPro"/>
</dbReference>
<dbReference type="GO" id="GO:0000105">
    <property type="term" value="P:L-histidine biosynthetic process"/>
    <property type="evidence" value="ECO:0007669"/>
    <property type="project" value="InterPro"/>
</dbReference>
<dbReference type="Pfam" id="PF08029">
    <property type="entry name" value="HisG_C"/>
    <property type="match status" value="1"/>
</dbReference>
<dbReference type="EMBL" id="PEYD01000020">
    <property type="protein sequence ID" value="PIS39607.1"/>
    <property type="molecule type" value="Genomic_DNA"/>
</dbReference>
<dbReference type="AlphaFoldDB" id="A0A2H0YM80"/>
<feature type="domain" description="Histidine biosynthesis HisG C-terminal" evidence="1">
    <location>
        <begin position="11"/>
        <end position="78"/>
    </location>
</feature>
<evidence type="ECO:0000313" key="2">
    <source>
        <dbReference type="EMBL" id="PIS39607.1"/>
    </source>
</evidence>
<evidence type="ECO:0000259" key="1">
    <source>
        <dbReference type="Pfam" id="PF08029"/>
    </source>
</evidence>
<dbReference type="InterPro" id="IPR011322">
    <property type="entry name" value="N-reg_PII-like_a/b"/>
</dbReference>
<dbReference type="GO" id="GO:0003879">
    <property type="term" value="F:ATP phosphoribosyltransferase activity"/>
    <property type="evidence" value="ECO:0007669"/>
    <property type="project" value="InterPro"/>
</dbReference>
<dbReference type="InterPro" id="IPR015867">
    <property type="entry name" value="N-reg_PII/ATP_PRibTrfase_C"/>
</dbReference>
<reference evidence="3" key="1">
    <citation type="submission" date="2017-09" db="EMBL/GenBank/DDBJ databases">
        <title>Depth-based differentiation of microbial function through sediment-hosted aquifers and enrichment of novel symbionts in the deep terrestrial subsurface.</title>
        <authorList>
            <person name="Probst A.J."/>
            <person name="Ladd B."/>
            <person name="Jarett J.K."/>
            <person name="Geller-Mcgrath D.E."/>
            <person name="Sieber C.M.K."/>
            <person name="Emerson J.B."/>
            <person name="Anantharaman K."/>
            <person name="Thomas B.C."/>
            <person name="Malmstrom R."/>
            <person name="Stieglmeier M."/>
            <person name="Klingl A."/>
            <person name="Woyke T."/>
            <person name="Ryan C.M."/>
            <person name="Banfield J.F."/>
        </authorList>
    </citation>
    <scope>NUCLEOTIDE SEQUENCE [LARGE SCALE GENOMIC DNA]</scope>
</reference>
<dbReference type="SUPFAM" id="SSF54913">
    <property type="entry name" value="GlnB-like"/>
    <property type="match status" value="1"/>
</dbReference>
<dbReference type="Proteomes" id="UP000230088">
    <property type="component" value="Unassembled WGS sequence"/>
</dbReference>